<reference evidence="1" key="1">
    <citation type="submission" date="2020-10" db="EMBL/GenBank/DDBJ databases">
        <authorList>
            <person name="Gilroy R."/>
        </authorList>
    </citation>
    <scope>NUCLEOTIDE SEQUENCE</scope>
    <source>
        <strain evidence="1">11159</strain>
    </source>
</reference>
<organism evidence="1 2">
    <name type="scientific">Candidatus Onthovivens merdipullorum</name>
    <dbReference type="NCBI Taxonomy" id="2840889"/>
    <lineage>
        <taxon>Bacteria</taxon>
        <taxon>Bacillati</taxon>
        <taxon>Bacillota</taxon>
        <taxon>Bacilli</taxon>
        <taxon>Bacillales</taxon>
        <taxon>Candidatus Onthovivens</taxon>
    </lineage>
</organism>
<accession>A0A9D9GWW9</accession>
<protein>
    <submittedName>
        <fullName evidence="1">Uncharacterized protein</fullName>
    </submittedName>
</protein>
<evidence type="ECO:0000313" key="1">
    <source>
        <dbReference type="EMBL" id="MBO8426983.1"/>
    </source>
</evidence>
<evidence type="ECO:0000313" key="2">
    <source>
        <dbReference type="Proteomes" id="UP000823613"/>
    </source>
</evidence>
<name>A0A9D9GWW9_9BACL</name>
<dbReference type="EMBL" id="JADIMY010000002">
    <property type="protein sequence ID" value="MBO8426983.1"/>
    <property type="molecule type" value="Genomic_DNA"/>
</dbReference>
<comment type="caution">
    <text evidence="1">The sequence shown here is derived from an EMBL/GenBank/DDBJ whole genome shotgun (WGS) entry which is preliminary data.</text>
</comment>
<gene>
    <name evidence="1" type="ORF">IAC58_00225</name>
</gene>
<sequence>MTDLFKTMAENKRSAINILKGVDGNIIEFDSDEENDFENDMRPFVLIEDRHDVINDLAVTKVCLNENGKIEIYIEEWDEWVGDDYCLSTTANNVYEAIENQVFGD</sequence>
<reference evidence="1" key="2">
    <citation type="journal article" date="2021" name="PeerJ">
        <title>Extensive microbial diversity within the chicken gut microbiome revealed by metagenomics and culture.</title>
        <authorList>
            <person name="Gilroy R."/>
            <person name="Ravi A."/>
            <person name="Getino M."/>
            <person name="Pursley I."/>
            <person name="Horton D.L."/>
            <person name="Alikhan N.F."/>
            <person name="Baker D."/>
            <person name="Gharbi K."/>
            <person name="Hall N."/>
            <person name="Watson M."/>
            <person name="Adriaenssens E.M."/>
            <person name="Foster-Nyarko E."/>
            <person name="Jarju S."/>
            <person name="Secka A."/>
            <person name="Antonio M."/>
            <person name="Oren A."/>
            <person name="Chaudhuri R.R."/>
            <person name="La Ragione R."/>
            <person name="Hildebrand F."/>
            <person name="Pallen M.J."/>
        </authorList>
    </citation>
    <scope>NUCLEOTIDE SEQUENCE</scope>
    <source>
        <strain evidence="1">11159</strain>
    </source>
</reference>
<proteinExistence type="predicted"/>
<dbReference type="AlphaFoldDB" id="A0A9D9GWW9"/>
<dbReference type="Proteomes" id="UP000823613">
    <property type="component" value="Unassembled WGS sequence"/>
</dbReference>